<comment type="similarity">
    <text evidence="3">Belongs to the DsrH/TusB family.</text>
</comment>
<dbReference type="PATRIC" id="fig|553.3.peg.417"/>
<comment type="subcellular location">
    <subcellularLocation>
        <location evidence="3">Cytoplasm</location>
    </subcellularLocation>
</comment>
<sequence length="95" mass="10394">MLHTLFHSPAYSDIDSLSLLLSPDDDLLLLQDGVLAAMQGSKALEKLSASGVNVWALEADLNARGLGEQISPIVQPVDYTFFVALTVKHRQQMAW</sequence>
<dbReference type="EMBL" id="AP012032">
    <property type="protein sequence ID" value="BAK12937.1"/>
    <property type="molecule type" value="Genomic_DNA"/>
</dbReference>
<name>A0A0H3L0K0_PANAA</name>
<dbReference type="PANTHER" id="PTHR37526">
    <property type="entry name" value="PROTEIN TUSB"/>
    <property type="match status" value="1"/>
</dbReference>
<comment type="subunit">
    <text evidence="3">Heterohexamer, formed by a dimer of trimers. The hexameric TusBCD complex contains 2 copies each of TusB, TusC and TusD. The TusBCD complex interacts with TusE.</text>
</comment>
<dbReference type="PANTHER" id="PTHR37526:SF1">
    <property type="entry name" value="PROTEIN TUSB"/>
    <property type="match status" value="1"/>
</dbReference>
<dbReference type="HOGENOM" id="CLU_166087_2_1_6"/>
<dbReference type="GO" id="GO:0002143">
    <property type="term" value="P:tRNA wobble position uridine thiolation"/>
    <property type="evidence" value="ECO:0007669"/>
    <property type="project" value="InterPro"/>
</dbReference>
<accession>A0A0H3L0K0</accession>
<dbReference type="OrthoDB" id="9795117at2"/>
<evidence type="ECO:0000256" key="3">
    <source>
        <dbReference type="HAMAP-Rule" id="MF_01564"/>
    </source>
</evidence>
<dbReference type="GeneID" id="57266470"/>
<evidence type="ECO:0000256" key="2">
    <source>
        <dbReference type="ARBA" id="ARBA00022694"/>
    </source>
</evidence>
<keyword evidence="1 3" id="KW-0963">Cytoplasm</keyword>
<dbReference type="Gene3D" id="3.40.1260.10">
    <property type="entry name" value="DsrEFH-like"/>
    <property type="match status" value="1"/>
</dbReference>
<dbReference type="NCBIfam" id="TIGR03011">
    <property type="entry name" value="sulf_tusB_dsrH"/>
    <property type="match status" value="1"/>
</dbReference>
<dbReference type="eggNOG" id="COG2168">
    <property type="taxonomic scope" value="Bacteria"/>
</dbReference>
<keyword evidence="2 3" id="KW-0819">tRNA processing</keyword>
<dbReference type="AlphaFoldDB" id="A0A0H3L0K0"/>
<evidence type="ECO:0000256" key="1">
    <source>
        <dbReference type="ARBA" id="ARBA00022490"/>
    </source>
</evidence>
<proteinExistence type="inferred from homology"/>
<dbReference type="InterPro" id="IPR023526">
    <property type="entry name" value="Sulphur_relay_TusB"/>
</dbReference>
<comment type="function">
    <text evidence="3">Part of a sulfur-relay system required for 2-thiolation of 5-methylaminomethyl-2-thiouridine (mnm(5)s(2)U) at tRNA wobble positions.</text>
</comment>
<organism evidence="4 5">
    <name type="scientific">Pantoea ananatis (strain AJ13355)</name>
    <dbReference type="NCBI Taxonomy" id="932677"/>
    <lineage>
        <taxon>Bacteria</taxon>
        <taxon>Pseudomonadati</taxon>
        <taxon>Pseudomonadota</taxon>
        <taxon>Gammaproteobacteria</taxon>
        <taxon>Enterobacterales</taxon>
        <taxon>Erwiniaceae</taxon>
        <taxon>Pantoea</taxon>
    </lineage>
</organism>
<dbReference type="InterPro" id="IPR007215">
    <property type="entry name" value="Sulphur_relay_TusB/DsrH"/>
</dbReference>
<dbReference type="KEGG" id="paj:PAJ_2857"/>
<dbReference type="NCBIfam" id="NF010035">
    <property type="entry name" value="PRK13510.1"/>
    <property type="match status" value="1"/>
</dbReference>
<dbReference type="InterPro" id="IPR027396">
    <property type="entry name" value="DsrEFH-like"/>
</dbReference>
<dbReference type="SUPFAM" id="SSF75169">
    <property type="entry name" value="DsrEFH-like"/>
    <property type="match status" value="1"/>
</dbReference>
<gene>
    <name evidence="4" type="primary">yheL</name>
    <name evidence="3" type="synonym">tusB</name>
    <name evidence="4" type="ordered locus">PAJ_2857</name>
</gene>
<dbReference type="HAMAP" id="MF_01564">
    <property type="entry name" value="Thiourid_synth_B"/>
    <property type="match status" value="1"/>
</dbReference>
<dbReference type="RefSeq" id="WP_013027473.1">
    <property type="nucleotide sequence ID" value="NC_017531.2"/>
</dbReference>
<evidence type="ECO:0000313" key="5">
    <source>
        <dbReference type="Proteomes" id="UP000006690"/>
    </source>
</evidence>
<dbReference type="GO" id="GO:1990228">
    <property type="term" value="C:sulfurtransferase complex"/>
    <property type="evidence" value="ECO:0007669"/>
    <property type="project" value="TreeGrafter"/>
</dbReference>
<evidence type="ECO:0000313" key="4">
    <source>
        <dbReference type="EMBL" id="BAK12937.1"/>
    </source>
</evidence>
<dbReference type="Proteomes" id="UP000006690">
    <property type="component" value="Chromosome"/>
</dbReference>
<reference evidence="5" key="1">
    <citation type="journal article" date="2012" name="Appl. Microbiol. Biotechnol.">
        <title>The complete genome sequence of Pantoea ananatis AJ13355, an organism with great biotechnological potential.</title>
        <authorList>
            <person name="Hara Y."/>
            <person name="Kadotani N."/>
            <person name="Izui H."/>
            <person name="Katashkina J.I."/>
            <person name="Kuvaeva T.M."/>
            <person name="Andreeva I.G."/>
            <person name="Golubeva L.I."/>
            <person name="Malko D.B."/>
            <person name="Makeev V.J."/>
            <person name="Mashko S.V."/>
            <person name="Kozlov Y.I."/>
        </authorList>
    </citation>
    <scope>NUCLEOTIDE SEQUENCE [LARGE SCALE GENOMIC DNA]</scope>
    <source>
        <strain evidence="5">AJ13355</strain>
    </source>
</reference>
<protein>
    <recommendedName>
        <fullName evidence="3">Protein TusB</fullName>
    </recommendedName>
    <alternativeName>
        <fullName evidence="3">tRNA 2-thiouridine synthesizing protein B</fullName>
    </alternativeName>
</protein>
<dbReference type="Pfam" id="PF04077">
    <property type="entry name" value="DsrH"/>
    <property type="match status" value="1"/>
</dbReference>